<dbReference type="GO" id="GO:0032259">
    <property type="term" value="P:methylation"/>
    <property type="evidence" value="ECO:0007669"/>
    <property type="project" value="UniProtKB-KW"/>
</dbReference>
<dbReference type="InterPro" id="IPR045097">
    <property type="entry name" value="Thymidate_synth/dCMP_Mease"/>
</dbReference>
<evidence type="ECO:0000256" key="1">
    <source>
        <dbReference type="ARBA" id="ARBA00006900"/>
    </source>
</evidence>
<dbReference type="PROSITE" id="PS00091">
    <property type="entry name" value="THYMIDYLATE_SYNTHASE"/>
    <property type="match status" value="1"/>
</dbReference>
<dbReference type="GO" id="GO:0004146">
    <property type="term" value="F:dihydrofolate reductase activity"/>
    <property type="evidence" value="ECO:0007669"/>
    <property type="project" value="UniProtKB-EC"/>
</dbReference>
<dbReference type="PROSITE" id="PS51330">
    <property type="entry name" value="DHFR_2"/>
    <property type="match status" value="1"/>
</dbReference>
<dbReference type="AlphaFoldDB" id="A0A6C0BRV5"/>
<comment type="similarity">
    <text evidence="1">In the C-terminal section; belongs to the thymidylate synthase family.</text>
</comment>
<protein>
    <recommendedName>
        <fullName evidence="11">DHFR domain-containing protein</fullName>
    </recommendedName>
</protein>
<dbReference type="Pfam" id="PF00303">
    <property type="entry name" value="Thymidylat_synt"/>
    <property type="match status" value="1"/>
</dbReference>
<sequence length="464" mass="54535">MECIVAVGKNLGIGVNLDIPWTIPEDLYFFKQTTVNHLVVMGWSTFISMKMKPLSNRMNVVLTTNQPPLHKHDNLFIGNMDECMRFLEHHKIRDKTKKIFIIGGEKIYKLFLPYVKKLHLTEIQHEEKHVFTAYFPKIPERFQLIHNSDLMVCKKYPKQKYRFLTYMDDDTGSTNSFDNEYLRLCNKVLEHGEERNDRTGTGTFSIFGDQMRFDIRKYIPVLTTKRIPWKSCIEELLWFLRGDTDSNILSKKGVNIWKPNSSRKFLDSVNLFHLEEGDCGANYSFQWRHFGHKYTNKNDDYEKKGIDQIEYIENLLKTDKTSRRIFLSAWNPCDIKSTVLPPCHVSAQFYVNNNNELSCHLYQRSCDMFLGVPWNILSYSVLTYILAIRNGYTPGWLYHSTGDTHIYKDHIEQIKKQLSNEVLSTSKLVINEDVKEKKWNEITIDDFDLVGYFPHNKIQANMSA</sequence>
<dbReference type="GO" id="GO:0006231">
    <property type="term" value="P:dTMP biosynthetic process"/>
    <property type="evidence" value="ECO:0007669"/>
    <property type="project" value="InterPro"/>
</dbReference>
<comment type="catalytic activity">
    <reaction evidence="9">
        <text>dUMP + (6R)-5,10-methylene-5,6,7,8-tetrahydrofolate = 7,8-dihydrofolate + dTMP</text>
        <dbReference type="Rhea" id="RHEA:12104"/>
        <dbReference type="ChEBI" id="CHEBI:15636"/>
        <dbReference type="ChEBI" id="CHEBI:57451"/>
        <dbReference type="ChEBI" id="CHEBI:63528"/>
        <dbReference type="ChEBI" id="CHEBI:246422"/>
        <dbReference type="EC" id="2.1.1.45"/>
    </reaction>
</comment>
<dbReference type="Pfam" id="PF00186">
    <property type="entry name" value="DHFR_1"/>
    <property type="match status" value="1"/>
</dbReference>
<dbReference type="PANTHER" id="PTHR11548:SF1">
    <property type="entry name" value="THYMIDYLATE SYNTHASE 1"/>
    <property type="match status" value="1"/>
</dbReference>
<dbReference type="GO" id="GO:0004799">
    <property type="term" value="F:thymidylate synthase activity"/>
    <property type="evidence" value="ECO:0007669"/>
    <property type="project" value="UniProtKB-EC"/>
</dbReference>
<dbReference type="SUPFAM" id="SSF55831">
    <property type="entry name" value="Thymidylate synthase/dCMP hydroxymethylase"/>
    <property type="match status" value="1"/>
</dbReference>
<dbReference type="CDD" id="cd00351">
    <property type="entry name" value="TS_Pyrimidine_HMase"/>
    <property type="match status" value="1"/>
</dbReference>
<keyword evidence="6" id="KW-0521">NADP</keyword>
<dbReference type="HAMAP" id="MF_00008">
    <property type="entry name" value="Thymidy_synth_bact"/>
    <property type="match status" value="1"/>
</dbReference>
<evidence type="ECO:0000256" key="2">
    <source>
        <dbReference type="ARBA" id="ARBA00010176"/>
    </source>
</evidence>
<keyword evidence="4" id="KW-0808">Transferase</keyword>
<feature type="domain" description="DHFR" evidence="11">
    <location>
        <begin position="1"/>
        <end position="168"/>
    </location>
</feature>
<comment type="catalytic activity">
    <reaction evidence="10">
        <text>(6S)-5,6,7,8-tetrahydrofolate + NADP(+) = 7,8-dihydrofolate + NADPH + H(+)</text>
        <dbReference type="Rhea" id="RHEA:15009"/>
        <dbReference type="ChEBI" id="CHEBI:15378"/>
        <dbReference type="ChEBI" id="CHEBI:57451"/>
        <dbReference type="ChEBI" id="CHEBI:57453"/>
        <dbReference type="ChEBI" id="CHEBI:57783"/>
        <dbReference type="ChEBI" id="CHEBI:58349"/>
        <dbReference type="EC" id="1.5.1.3"/>
    </reaction>
</comment>
<dbReference type="EMBL" id="MN739219">
    <property type="protein sequence ID" value="QHS94299.1"/>
    <property type="molecule type" value="Genomic_DNA"/>
</dbReference>
<proteinExistence type="inferred from homology"/>
<keyword evidence="3" id="KW-0489">Methyltransferase</keyword>
<dbReference type="GO" id="GO:0005829">
    <property type="term" value="C:cytosol"/>
    <property type="evidence" value="ECO:0007669"/>
    <property type="project" value="TreeGrafter"/>
</dbReference>
<dbReference type="InterPro" id="IPR020940">
    <property type="entry name" value="Thymidylate_synthase_AS"/>
</dbReference>
<keyword evidence="7" id="KW-0560">Oxidoreductase</keyword>
<dbReference type="InterPro" id="IPR024072">
    <property type="entry name" value="DHFR-like_dom_sf"/>
</dbReference>
<dbReference type="InterPro" id="IPR036926">
    <property type="entry name" value="Thymidate_synth/dCMP_Mease_sf"/>
</dbReference>
<keyword evidence="5" id="KW-0545">Nucleotide biosynthesis</keyword>
<dbReference type="GO" id="GO:0046654">
    <property type="term" value="P:tetrahydrofolate biosynthetic process"/>
    <property type="evidence" value="ECO:0007669"/>
    <property type="project" value="InterPro"/>
</dbReference>
<name>A0A6C0BRV5_9ZZZZ</name>
<dbReference type="InterPro" id="IPR000398">
    <property type="entry name" value="Thymidylate_synthase"/>
</dbReference>
<dbReference type="PRINTS" id="PR00108">
    <property type="entry name" value="THYMDSNTHASE"/>
</dbReference>
<evidence type="ECO:0000256" key="10">
    <source>
        <dbReference type="ARBA" id="ARBA00048873"/>
    </source>
</evidence>
<evidence type="ECO:0000313" key="12">
    <source>
        <dbReference type="EMBL" id="QHS94299.1"/>
    </source>
</evidence>
<dbReference type="InterPro" id="IPR023451">
    <property type="entry name" value="Thymidate_synth/dCMP_Mease_dom"/>
</dbReference>
<reference evidence="12" key="1">
    <citation type="journal article" date="2020" name="Nature">
        <title>Giant virus diversity and host interactions through global metagenomics.</title>
        <authorList>
            <person name="Schulz F."/>
            <person name="Roux S."/>
            <person name="Paez-Espino D."/>
            <person name="Jungbluth S."/>
            <person name="Walsh D.A."/>
            <person name="Denef V.J."/>
            <person name="McMahon K.D."/>
            <person name="Konstantinidis K.T."/>
            <person name="Eloe-Fadrosh E.A."/>
            <person name="Kyrpides N.C."/>
            <person name="Woyke T."/>
        </authorList>
    </citation>
    <scope>NUCLEOTIDE SEQUENCE</scope>
    <source>
        <strain evidence="12">GVMAG-M-3300018416-26</strain>
    </source>
</reference>
<dbReference type="SUPFAM" id="SSF53597">
    <property type="entry name" value="Dihydrofolate reductase-like"/>
    <property type="match status" value="1"/>
</dbReference>
<evidence type="ECO:0000259" key="11">
    <source>
        <dbReference type="PROSITE" id="PS51330"/>
    </source>
</evidence>
<dbReference type="InterPro" id="IPR001796">
    <property type="entry name" value="DHFR_dom"/>
</dbReference>
<evidence type="ECO:0000256" key="4">
    <source>
        <dbReference type="ARBA" id="ARBA00022679"/>
    </source>
</evidence>
<evidence type="ECO:0000256" key="6">
    <source>
        <dbReference type="ARBA" id="ARBA00022857"/>
    </source>
</evidence>
<dbReference type="Gene3D" id="3.30.572.10">
    <property type="entry name" value="Thymidylate synthase/dCMP hydroxymethylase domain"/>
    <property type="match status" value="1"/>
</dbReference>
<dbReference type="InterPro" id="IPR017925">
    <property type="entry name" value="DHFR_CS"/>
</dbReference>
<dbReference type="FunFam" id="3.30.572.10:FF:000008">
    <property type="entry name" value="thymidylate synthase isoform X2"/>
    <property type="match status" value="1"/>
</dbReference>
<dbReference type="PROSITE" id="PS00075">
    <property type="entry name" value="DHFR_1"/>
    <property type="match status" value="1"/>
</dbReference>
<keyword evidence="8" id="KW-0511">Multifunctional enzyme</keyword>
<dbReference type="NCBIfam" id="TIGR03284">
    <property type="entry name" value="thym_sym"/>
    <property type="match status" value="1"/>
</dbReference>
<evidence type="ECO:0000256" key="9">
    <source>
        <dbReference type="ARBA" id="ARBA00047344"/>
    </source>
</evidence>
<dbReference type="CDD" id="cd00209">
    <property type="entry name" value="DHFR"/>
    <property type="match status" value="1"/>
</dbReference>
<dbReference type="PANTHER" id="PTHR11548">
    <property type="entry name" value="THYMIDYLATE SYNTHASE 1"/>
    <property type="match status" value="1"/>
</dbReference>
<comment type="similarity">
    <text evidence="2">In the N-terminal section; belongs to the dihydrofolate reductase family.</text>
</comment>
<evidence type="ECO:0000256" key="7">
    <source>
        <dbReference type="ARBA" id="ARBA00023002"/>
    </source>
</evidence>
<dbReference type="Gene3D" id="3.40.430.10">
    <property type="entry name" value="Dihydrofolate Reductase, subunit A"/>
    <property type="match status" value="1"/>
</dbReference>
<evidence type="ECO:0000256" key="5">
    <source>
        <dbReference type="ARBA" id="ARBA00022727"/>
    </source>
</evidence>
<evidence type="ECO:0000256" key="3">
    <source>
        <dbReference type="ARBA" id="ARBA00022603"/>
    </source>
</evidence>
<organism evidence="12">
    <name type="scientific">viral metagenome</name>
    <dbReference type="NCBI Taxonomy" id="1070528"/>
    <lineage>
        <taxon>unclassified sequences</taxon>
        <taxon>metagenomes</taxon>
        <taxon>organismal metagenomes</taxon>
    </lineage>
</organism>
<evidence type="ECO:0000256" key="8">
    <source>
        <dbReference type="ARBA" id="ARBA00023268"/>
    </source>
</evidence>
<accession>A0A6C0BRV5</accession>